<dbReference type="Proteomes" id="UP000293912">
    <property type="component" value="Chromosome"/>
</dbReference>
<dbReference type="InterPro" id="IPR013783">
    <property type="entry name" value="Ig-like_fold"/>
</dbReference>
<evidence type="ECO:0000256" key="2">
    <source>
        <dbReference type="ARBA" id="ARBA00022525"/>
    </source>
</evidence>
<dbReference type="Gene3D" id="2.60.40.10">
    <property type="entry name" value="Immunoglobulins"/>
    <property type="match status" value="1"/>
</dbReference>
<evidence type="ECO:0000256" key="5">
    <source>
        <dbReference type="SAM" id="SignalP"/>
    </source>
</evidence>
<dbReference type="SUPFAM" id="SSF117074">
    <property type="entry name" value="Hypothetical protein PA1324"/>
    <property type="match status" value="1"/>
</dbReference>
<evidence type="ECO:0000256" key="1">
    <source>
        <dbReference type="ARBA" id="ARBA00004613"/>
    </source>
</evidence>
<keyword evidence="2" id="KW-0964">Secreted</keyword>
<dbReference type="InterPro" id="IPR033764">
    <property type="entry name" value="Sdr_B"/>
</dbReference>
<keyword evidence="3 5" id="KW-0732">Signal</keyword>
<feature type="region of interest" description="Disordered" evidence="4">
    <location>
        <begin position="233"/>
        <end position="270"/>
    </location>
</feature>
<dbReference type="SUPFAM" id="SSF56935">
    <property type="entry name" value="Porins"/>
    <property type="match status" value="1"/>
</dbReference>
<dbReference type="KEGG" id="hpse:HPF_22670"/>
<feature type="compositionally biased region" description="Polar residues" evidence="4">
    <location>
        <begin position="258"/>
        <end position="269"/>
    </location>
</feature>
<accession>A0A4P6X5F1</accession>
<feature type="chain" id="PRO_5020982963" description="SD-repeat containing protein B domain-containing protein" evidence="5">
    <location>
        <begin position="22"/>
        <end position="649"/>
    </location>
</feature>
<organism evidence="7 8">
    <name type="scientific">Hydrogenophaga pseudoflava</name>
    <name type="common">Pseudomonas carboxydoflava</name>
    <dbReference type="NCBI Taxonomy" id="47421"/>
    <lineage>
        <taxon>Bacteria</taxon>
        <taxon>Pseudomonadati</taxon>
        <taxon>Pseudomonadota</taxon>
        <taxon>Betaproteobacteria</taxon>
        <taxon>Burkholderiales</taxon>
        <taxon>Comamonadaceae</taxon>
        <taxon>Hydrogenophaga</taxon>
    </lineage>
</organism>
<dbReference type="Pfam" id="PF17210">
    <property type="entry name" value="SdrD_B"/>
    <property type="match status" value="1"/>
</dbReference>
<gene>
    <name evidence="7" type="ORF">HPF_22670</name>
</gene>
<evidence type="ECO:0000256" key="3">
    <source>
        <dbReference type="ARBA" id="ARBA00022729"/>
    </source>
</evidence>
<name>A0A4P6X5F1_HYDPS</name>
<dbReference type="EMBL" id="CP037867">
    <property type="protein sequence ID" value="QBM30509.1"/>
    <property type="molecule type" value="Genomic_DNA"/>
</dbReference>
<dbReference type="AlphaFoldDB" id="A0A4P6X5F1"/>
<feature type="signal peptide" evidence="5">
    <location>
        <begin position="1"/>
        <end position="21"/>
    </location>
</feature>
<feature type="compositionally biased region" description="Basic and acidic residues" evidence="4">
    <location>
        <begin position="242"/>
        <end position="257"/>
    </location>
</feature>
<evidence type="ECO:0000259" key="6">
    <source>
        <dbReference type="Pfam" id="PF17210"/>
    </source>
</evidence>
<feature type="domain" description="SD-repeat containing protein B" evidence="6">
    <location>
        <begin position="558"/>
        <end position="614"/>
    </location>
</feature>
<proteinExistence type="predicted"/>
<protein>
    <recommendedName>
        <fullName evidence="6">SD-repeat containing protein B domain-containing protein</fullName>
    </recommendedName>
</protein>
<reference evidence="7 8" key="1">
    <citation type="submission" date="2019-03" db="EMBL/GenBank/DDBJ databases">
        <authorList>
            <person name="Sebastian G."/>
            <person name="Baumann P."/>
            <person name="Ruckert C."/>
            <person name="Kalinowski J."/>
            <person name="Nebel B."/>
            <person name="Takors R."/>
            <person name="Blombach B."/>
        </authorList>
    </citation>
    <scope>NUCLEOTIDE SEQUENCE [LARGE SCALE GENOMIC DNA]</scope>
    <source>
        <strain evidence="7 8">DSM 1084</strain>
    </source>
</reference>
<dbReference type="RefSeq" id="WP_133157924.1">
    <property type="nucleotide sequence ID" value="NZ_CP037867.1"/>
</dbReference>
<evidence type="ECO:0000256" key="4">
    <source>
        <dbReference type="SAM" id="MobiDB-lite"/>
    </source>
</evidence>
<evidence type="ECO:0000313" key="7">
    <source>
        <dbReference type="EMBL" id="QBM30509.1"/>
    </source>
</evidence>
<comment type="subcellular location">
    <subcellularLocation>
        <location evidence="1">Secreted</location>
    </subcellularLocation>
</comment>
<keyword evidence="8" id="KW-1185">Reference proteome</keyword>
<evidence type="ECO:0000313" key="8">
    <source>
        <dbReference type="Proteomes" id="UP000293912"/>
    </source>
</evidence>
<sequence precursor="true">MIRGGWLLAGALALGAAQAQAQNAANAPAPAPYEDRIIEGLAPLADENDGQNDYDRGGWPRYLRLETRLGNQAFDASRRTRLAYALEGLIETPNHGMLSMDGSVSPSPREYTLTLRQRALPLPGGWTGDHDLGVITAPGTDLSRLPSRVLLPSTQLRGLSGQWEHTGQGLQLLAAGGEPGQLTSQPVTGFQGLGGRRHLAGAQWRSPGARATEPDGWTLALQHERATDVLTSATLDNPSGRTDADASHLALRRDSASHRSQAQLVSSRTGAGGVSAQGVWVDSEWDEGPRQHGLSLYRLDPGLSWAAQAMPSDVQGATLRSQWRTRQWSAEASYDWLRSVSGRVGNGSYASASARWRIDRDNQFSVGAALRRFDGQAWNSFADWRRTNDWGQSGWRLELAGGADLQGPARVLSYDQEWAVPLGWTLSSTLGMGRYAANQDSDNFWSGALALQAPLSNGADLRGQLGTERRDNGQQRHNLNLGAQWRLNRHWSISGQYTRAIGQTPERRPLDPLAPLPTTTTGNSDRSFLVLLRYEDEAGSRNVPLGGRPQEGGGRIEGIVYFDDNASGTQDANETGVPGVTVALDNRYSVRTDAQGRFSFPFVASGPRTVSVRNDTLPLPWSVVDDGQVTIDLRLRETTRLSLPVQRPR</sequence>
<dbReference type="GO" id="GO:0005576">
    <property type="term" value="C:extracellular region"/>
    <property type="evidence" value="ECO:0007669"/>
    <property type="project" value="UniProtKB-SubCell"/>
</dbReference>